<evidence type="ECO:0000256" key="1">
    <source>
        <dbReference type="SAM" id="MobiDB-lite"/>
    </source>
</evidence>
<reference evidence="2" key="1">
    <citation type="submission" date="2020-03" db="EMBL/GenBank/DDBJ databases">
        <title>Transcriptomic Profiling of the Digestive Tract of the Rat Flea, Xenopsylla cheopis, Following Blood Feeding and Infection with Yersinia pestis.</title>
        <authorList>
            <person name="Bland D.M."/>
            <person name="Martens C.A."/>
            <person name="Virtaneva K."/>
            <person name="Kanakabandi K."/>
            <person name="Long D."/>
            <person name="Rosenke R."/>
            <person name="Saturday G.A."/>
            <person name="Hoyt F.H."/>
            <person name="Bruno D.P."/>
            <person name="Ribeiro J.M.C."/>
            <person name="Hinnebusch J."/>
        </authorList>
    </citation>
    <scope>NUCLEOTIDE SEQUENCE</scope>
</reference>
<proteinExistence type="predicted"/>
<organism evidence="2">
    <name type="scientific">Xenopsylla cheopis</name>
    <name type="common">Oriental rat flea</name>
    <name type="synonym">Pulex cheopis</name>
    <dbReference type="NCBI Taxonomy" id="163159"/>
    <lineage>
        <taxon>Eukaryota</taxon>
        <taxon>Metazoa</taxon>
        <taxon>Ecdysozoa</taxon>
        <taxon>Arthropoda</taxon>
        <taxon>Hexapoda</taxon>
        <taxon>Insecta</taxon>
        <taxon>Pterygota</taxon>
        <taxon>Neoptera</taxon>
        <taxon>Endopterygota</taxon>
        <taxon>Siphonaptera</taxon>
        <taxon>Pulicidae</taxon>
        <taxon>Xenopsyllinae</taxon>
        <taxon>Xenopsylla</taxon>
    </lineage>
</organism>
<accession>A0A6M2DXF4</accession>
<evidence type="ECO:0000313" key="2">
    <source>
        <dbReference type="EMBL" id="NOV50743.1"/>
    </source>
</evidence>
<feature type="region of interest" description="Disordered" evidence="1">
    <location>
        <begin position="168"/>
        <end position="220"/>
    </location>
</feature>
<dbReference type="EMBL" id="GIIL01007017">
    <property type="protein sequence ID" value="NOV50743.1"/>
    <property type="molecule type" value="Transcribed_RNA"/>
</dbReference>
<dbReference type="PROSITE" id="PS51257">
    <property type="entry name" value="PROKAR_LIPOPROTEIN"/>
    <property type="match status" value="1"/>
</dbReference>
<dbReference type="AlphaFoldDB" id="A0A6M2DXF4"/>
<protein>
    <submittedName>
        <fullName evidence="2">Putative golgi membrane protein 1 isoform x2</fullName>
    </submittedName>
</protein>
<feature type="compositionally biased region" description="Polar residues" evidence="1">
    <location>
        <begin position="171"/>
        <end position="183"/>
    </location>
</feature>
<sequence>MRMNSGRCPPFLVAGLLVACVLLTCNWWTLSSQNYDILKELEEMGEQLKKCSTQRSLCESEKGIAESRLQAQESLSNTNQVKMTQELRGLSDQLNEKDDRIKDLETSEKQKETSLKTCETNLENLKGLDESRSGVLQMLRLEKAALEKNLQEQKEKTEKLETEINELKVRLSSTPEKPSNNISPGPAVFPKTVSPEMKQQSEQDENDNRFEISPEDPVDN</sequence>
<name>A0A6M2DXF4_XENCH</name>